<dbReference type="SUPFAM" id="SSF56645">
    <property type="entry name" value="Acyl-CoA dehydrogenase NM domain-like"/>
    <property type="match status" value="1"/>
</dbReference>
<evidence type="ECO:0000256" key="5">
    <source>
        <dbReference type="ARBA" id="ARBA00022827"/>
    </source>
</evidence>
<dbReference type="SUPFAM" id="SSF47203">
    <property type="entry name" value="Acyl-CoA dehydrogenase C-terminal domain-like"/>
    <property type="match status" value="1"/>
</dbReference>
<comment type="caution">
    <text evidence="11">The sequence shown here is derived from an EMBL/GenBank/DDBJ whole genome shotgun (WGS) entry which is preliminary data.</text>
</comment>
<protein>
    <submittedName>
        <fullName evidence="11">Acyl-CoA dehydrogenase family protein</fullName>
    </submittedName>
</protein>
<dbReference type="InterPro" id="IPR050741">
    <property type="entry name" value="Acyl-CoA_dehydrogenase"/>
</dbReference>
<dbReference type="InterPro" id="IPR037069">
    <property type="entry name" value="AcylCoA_DH/ox_N_sf"/>
</dbReference>
<dbReference type="RefSeq" id="WP_344991743.1">
    <property type="nucleotide sequence ID" value="NZ_BAABCD010000017.1"/>
</dbReference>
<dbReference type="EMBL" id="JBHSHP010000058">
    <property type="protein sequence ID" value="MFC4756163.1"/>
    <property type="molecule type" value="Genomic_DNA"/>
</dbReference>
<feature type="domain" description="Acyl-CoA dehydrogenase/oxidase C-terminal" evidence="8">
    <location>
        <begin position="265"/>
        <end position="410"/>
    </location>
</feature>
<evidence type="ECO:0000259" key="8">
    <source>
        <dbReference type="Pfam" id="PF00441"/>
    </source>
</evidence>
<comment type="similarity">
    <text evidence="2 7">Belongs to the acyl-CoA dehydrogenase family.</text>
</comment>
<evidence type="ECO:0000256" key="2">
    <source>
        <dbReference type="ARBA" id="ARBA00009347"/>
    </source>
</evidence>
<keyword evidence="12" id="KW-1185">Reference proteome</keyword>
<dbReference type="InterPro" id="IPR013786">
    <property type="entry name" value="AcylCoA_DH/ox_N"/>
</dbReference>
<evidence type="ECO:0000256" key="7">
    <source>
        <dbReference type="RuleBase" id="RU362125"/>
    </source>
</evidence>
<dbReference type="Pfam" id="PF00441">
    <property type="entry name" value="Acyl-CoA_dh_1"/>
    <property type="match status" value="1"/>
</dbReference>
<dbReference type="InterPro" id="IPR036250">
    <property type="entry name" value="AcylCo_DH-like_C"/>
</dbReference>
<evidence type="ECO:0000256" key="4">
    <source>
        <dbReference type="ARBA" id="ARBA00022630"/>
    </source>
</evidence>
<sequence length="427" mass="45753">MDFSPSSRAADLTAAVREFIATRIAPVESQIHADIARRRLAGEDSWAVDPRVTELQAAARAEGLWNLFLPAGHEGPYAERYGTRGGAGLTNSDYAPVAEEMGRSFLAPLVFNCNAPDTGNMEVLLKYGSAEQKDRWLDPLLAGEIRSAFLMTEPEVASSDASTMAATARISGDEVVLDGHKWWSTGVGHPDCRVGIFMGVTDPDAHRYLRHSMVLVPMDAPGVSVERMLTAQGMFDEPLGHGEVRLDGVRLPVSNIIAGPGRAAEIAQGRLGPGRVHHCMRLIGLAELALDLACRRASERVAFGKPIVNLGGNRERLAEARIAIDQARLLVHHAAWKLDTEGQAAVEVSAIKAAVPRMAQQVIDMAMQLHGGAGMSDDFPLAGAYATARALRLADGPDEVHLGVVARALLAPYRDAAAARTTAEESR</sequence>
<keyword evidence="5 7" id="KW-0274">FAD</keyword>
<dbReference type="PANTHER" id="PTHR48083">
    <property type="entry name" value="MEDIUM-CHAIN SPECIFIC ACYL-COA DEHYDROGENASE, MITOCHONDRIAL-RELATED"/>
    <property type="match status" value="1"/>
</dbReference>
<dbReference type="InterPro" id="IPR006091">
    <property type="entry name" value="Acyl-CoA_Oxase/DH_mid-dom"/>
</dbReference>
<keyword evidence="6 7" id="KW-0560">Oxidoreductase</keyword>
<dbReference type="Pfam" id="PF02770">
    <property type="entry name" value="Acyl-CoA_dh_M"/>
    <property type="match status" value="1"/>
</dbReference>
<evidence type="ECO:0000313" key="12">
    <source>
        <dbReference type="Proteomes" id="UP001595836"/>
    </source>
</evidence>
<dbReference type="PANTHER" id="PTHR48083:SF13">
    <property type="entry name" value="ACYL-COA DEHYDROGENASE FAMILY MEMBER 11"/>
    <property type="match status" value="1"/>
</dbReference>
<dbReference type="InterPro" id="IPR009100">
    <property type="entry name" value="AcylCoA_DH/oxidase_NM_dom_sf"/>
</dbReference>
<name>A0ABV9PY19_9ACTN</name>
<proteinExistence type="inferred from homology"/>
<dbReference type="InterPro" id="IPR046373">
    <property type="entry name" value="Acyl-CoA_Oxase/DH_mid-dom_sf"/>
</dbReference>
<dbReference type="Gene3D" id="1.10.540.10">
    <property type="entry name" value="Acyl-CoA dehydrogenase/oxidase, N-terminal domain"/>
    <property type="match status" value="1"/>
</dbReference>
<keyword evidence="4 7" id="KW-0285">Flavoprotein</keyword>
<gene>
    <name evidence="11" type="ORF">ACFO7U_15430</name>
</gene>
<feature type="domain" description="Acyl-CoA dehydrogenase/oxidase N-terminal" evidence="10">
    <location>
        <begin position="12"/>
        <end position="144"/>
    </location>
</feature>
<dbReference type="Gene3D" id="2.40.110.10">
    <property type="entry name" value="Butyryl-CoA Dehydrogenase, subunit A, domain 2"/>
    <property type="match status" value="1"/>
</dbReference>
<dbReference type="Proteomes" id="UP001595836">
    <property type="component" value="Unassembled WGS sequence"/>
</dbReference>
<evidence type="ECO:0000259" key="10">
    <source>
        <dbReference type="Pfam" id="PF02771"/>
    </source>
</evidence>
<dbReference type="InterPro" id="IPR009075">
    <property type="entry name" value="AcylCo_DH/oxidase_C"/>
</dbReference>
<evidence type="ECO:0000256" key="3">
    <source>
        <dbReference type="ARBA" id="ARBA00011738"/>
    </source>
</evidence>
<feature type="domain" description="Acyl-CoA oxidase/dehydrogenase middle" evidence="9">
    <location>
        <begin position="148"/>
        <end position="248"/>
    </location>
</feature>
<comment type="cofactor">
    <cofactor evidence="1 7">
        <name>FAD</name>
        <dbReference type="ChEBI" id="CHEBI:57692"/>
    </cofactor>
</comment>
<accession>A0ABV9PY19</accession>
<comment type="subunit">
    <text evidence="3">Homodimer.</text>
</comment>
<evidence type="ECO:0000256" key="1">
    <source>
        <dbReference type="ARBA" id="ARBA00001974"/>
    </source>
</evidence>
<dbReference type="Gene3D" id="1.20.140.10">
    <property type="entry name" value="Butyryl-CoA Dehydrogenase, subunit A, domain 3"/>
    <property type="match status" value="1"/>
</dbReference>
<evidence type="ECO:0000256" key="6">
    <source>
        <dbReference type="ARBA" id="ARBA00023002"/>
    </source>
</evidence>
<organism evidence="11 12">
    <name type="scientific">Dietzia aurantiaca</name>
    <dbReference type="NCBI Taxonomy" id="983873"/>
    <lineage>
        <taxon>Bacteria</taxon>
        <taxon>Bacillati</taxon>
        <taxon>Actinomycetota</taxon>
        <taxon>Actinomycetes</taxon>
        <taxon>Mycobacteriales</taxon>
        <taxon>Dietziaceae</taxon>
        <taxon>Dietzia</taxon>
    </lineage>
</organism>
<reference evidence="12" key="1">
    <citation type="journal article" date="2019" name="Int. J. Syst. Evol. Microbiol.">
        <title>The Global Catalogue of Microorganisms (GCM) 10K type strain sequencing project: providing services to taxonomists for standard genome sequencing and annotation.</title>
        <authorList>
            <consortium name="The Broad Institute Genomics Platform"/>
            <consortium name="The Broad Institute Genome Sequencing Center for Infectious Disease"/>
            <person name="Wu L."/>
            <person name="Ma J."/>
        </authorList>
    </citation>
    <scope>NUCLEOTIDE SEQUENCE [LARGE SCALE GENOMIC DNA]</scope>
    <source>
        <strain evidence="12">JCM 11882</strain>
    </source>
</reference>
<evidence type="ECO:0000313" key="11">
    <source>
        <dbReference type="EMBL" id="MFC4756163.1"/>
    </source>
</evidence>
<dbReference type="Pfam" id="PF02771">
    <property type="entry name" value="Acyl-CoA_dh_N"/>
    <property type="match status" value="1"/>
</dbReference>
<evidence type="ECO:0000259" key="9">
    <source>
        <dbReference type="Pfam" id="PF02770"/>
    </source>
</evidence>